<dbReference type="CDD" id="cd14358">
    <property type="entry name" value="UBA_NAC_euk"/>
    <property type="match status" value="1"/>
</dbReference>
<evidence type="ECO:0000256" key="8">
    <source>
        <dbReference type="ARBA" id="ARBA00022927"/>
    </source>
</evidence>
<name>A0A0G4LLF7_VERLO</name>
<evidence type="ECO:0000256" key="9">
    <source>
        <dbReference type="ARBA" id="ARBA00022980"/>
    </source>
</evidence>
<dbReference type="InterPro" id="IPR038187">
    <property type="entry name" value="NAC_A/B_dom_sf"/>
</dbReference>
<dbReference type="Proteomes" id="UP000045706">
    <property type="component" value="Unassembled WGS sequence"/>
</dbReference>
<dbReference type="GO" id="GO:0003735">
    <property type="term" value="F:structural constituent of ribosome"/>
    <property type="evidence" value="ECO:0007669"/>
    <property type="project" value="InterPro"/>
</dbReference>
<comment type="similarity">
    <text evidence="4">Belongs to the eukaryotic ribosomal protein eL14 family.</text>
</comment>
<evidence type="ECO:0000256" key="3">
    <source>
        <dbReference type="ARBA" id="ARBA00004496"/>
    </source>
</evidence>
<dbReference type="GO" id="GO:0015031">
    <property type="term" value="P:protein transport"/>
    <property type="evidence" value="ECO:0007669"/>
    <property type="project" value="UniProtKB-KW"/>
</dbReference>
<keyword evidence="9" id="KW-0689">Ribosomal protein</keyword>
<feature type="region of interest" description="Disordered" evidence="12">
    <location>
        <begin position="308"/>
        <end position="358"/>
    </location>
</feature>
<proteinExistence type="inferred from homology"/>
<dbReference type="AlphaFoldDB" id="A0A0G4LLF7"/>
<dbReference type="PROSITE" id="PS51151">
    <property type="entry name" value="NAC_AB"/>
    <property type="match status" value="1"/>
</dbReference>
<feature type="region of interest" description="Disordered" evidence="12">
    <location>
        <begin position="186"/>
        <end position="238"/>
    </location>
</feature>
<dbReference type="InterPro" id="IPR044034">
    <property type="entry name" value="NAC-like_UBA"/>
</dbReference>
<evidence type="ECO:0000313" key="14">
    <source>
        <dbReference type="EMBL" id="CRK22877.1"/>
    </source>
</evidence>
<feature type="compositionally biased region" description="Basic and acidic residues" evidence="12">
    <location>
        <begin position="194"/>
        <end position="208"/>
    </location>
</feature>
<evidence type="ECO:0000256" key="2">
    <source>
        <dbReference type="ARBA" id="ARBA00004123"/>
    </source>
</evidence>
<dbReference type="PANTHER" id="PTHR21713">
    <property type="entry name" value="NASCENT POLYPEPTIDE ASSOCIATED COMPLEX ALPHA SUBUNIT-RELATED"/>
    <property type="match status" value="1"/>
</dbReference>
<evidence type="ECO:0000256" key="10">
    <source>
        <dbReference type="ARBA" id="ARBA00023274"/>
    </source>
</evidence>
<dbReference type="SUPFAM" id="SSF50104">
    <property type="entry name" value="Translation proteins SH3-like domain"/>
    <property type="match status" value="1"/>
</dbReference>
<dbReference type="Gene3D" id="6.10.250.2270">
    <property type="match status" value="1"/>
</dbReference>
<sequence length="393" mass="44082">RFCGSEVNLSTSTTTTKYFDTDFGNQIDIKMGDATIEGSKWRLVEVGRVVLIEGNHPYAGRLAAIVEIIDHKRVLVDGPSSDPELAVPRQALPLSAALLSSLVVAKLPRGARHGTLKKAWEASEIDKKWKETSWFKRRTQIERRKNLTDFDRFKVLRLKKQRRFEERKSLAKLTRLTLYHHRRSPYTDTMANPRVEELPDEEVKKTQIEEVEDDESSDEEVEGEIPSGSSTTLVQSRNEKKARKLLEKLHLTKIEGITRVTLRRPKNILFVINSPEVYKSPNSNTYIVFGEAKIEDLNASAQQAAAQQLAAAGGADHDHAGHSHGESSKATAAEGKKDEEEEEDDEEEVDATGIEDKDIELVMTQASVSRNKAIKALKENDNDIVNSIMALSI</sequence>
<dbReference type="Gene3D" id="2.30.30.30">
    <property type="match status" value="1"/>
</dbReference>
<dbReference type="InterPro" id="IPR002784">
    <property type="entry name" value="Ribosomal_eL14_dom"/>
</dbReference>
<dbReference type="InterPro" id="IPR014722">
    <property type="entry name" value="Rib_uL2_dom2"/>
</dbReference>
<evidence type="ECO:0000256" key="12">
    <source>
        <dbReference type="SAM" id="MobiDB-lite"/>
    </source>
</evidence>
<evidence type="ECO:0000313" key="15">
    <source>
        <dbReference type="Proteomes" id="UP000045706"/>
    </source>
</evidence>
<dbReference type="CDD" id="cd22054">
    <property type="entry name" value="NAC_NACA"/>
    <property type="match status" value="1"/>
</dbReference>
<evidence type="ECO:0000256" key="7">
    <source>
        <dbReference type="ARBA" id="ARBA00022490"/>
    </source>
</evidence>
<dbReference type="InterPro" id="IPR002715">
    <property type="entry name" value="Nas_poly-pep-assoc_cplx_dom"/>
</dbReference>
<dbReference type="Pfam" id="PF01849">
    <property type="entry name" value="NAC"/>
    <property type="match status" value="1"/>
</dbReference>
<dbReference type="FunFam" id="2.20.70.30:FF:000002">
    <property type="entry name" value="Nascent polypeptide-associated complex (NAC), alpha subunit"/>
    <property type="match status" value="1"/>
</dbReference>
<feature type="non-terminal residue" evidence="14">
    <location>
        <position position="1"/>
    </location>
</feature>
<dbReference type="Pfam" id="PF01929">
    <property type="entry name" value="Ribosomal_L14e"/>
    <property type="match status" value="1"/>
</dbReference>
<dbReference type="GO" id="GO:0005854">
    <property type="term" value="C:nascent polypeptide-associated complex"/>
    <property type="evidence" value="ECO:0007669"/>
    <property type="project" value="InterPro"/>
</dbReference>
<dbReference type="Gene3D" id="2.20.70.30">
    <property type="entry name" value="Nascent polypeptide-associated complex domain"/>
    <property type="match status" value="1"/>
</dbReference>
<dbReference type="Pfam" id="PF19026">
    <property type="entry name" value="UBA_HYPK"/>
    <property type="match status" value="1"/>
</dbReference>
<evidence type="ECO:0000256" key="5">
    <source>
        <dbReference type="ARBA" id="ARBA00009882"/>
    </source>
</evidence>
<dbReference type="InterPro" id="IPR008991">
    <property type="entry name" value="Translation_prot_SH3-like_sf"/>
</dbReference>
<dbReference type="GO" id="GO:0005840">
    <property type="term" value="C:ribosome"/>
    <property type="evidence" value="ECO:0007669"/>
    <property type="project" value="UniProtKB-KW"/>
</dbReference>
<evidence type="ECO:0000256" key="1">
    <source>
        <dbReference type="ARBA" id="ARBA00004021"/>
    </source>
</evidence>
<evidence type="ECO:0000256" key="6">
    <source>
        <dbReference type="ARBA" id="ARBA00014437"/>
    </source>
</evidence>
<dbReference type="GO" id="GO:1990904">
    <property type="term" value="C:ribonucleoprotein complex"/>
    <property type="evidence" value="ECO:0007669"/>
    <property type="project" value="UniProtKB-KW"/>
</dbReference>
<reference evidence="15" key="1">
    <citation type="submission" date="2015-05" db="EMBL/GenBank/DDBJ databases">
        <authorList>
            <person name="Fogelqvist Johan"/>
        </authorList>
    </citation>
    <scope>NUCLEOTIDE SEQUENCE [LARGE SCALE GENOMIC DNA]</scope>
</reference>
<feature type="compositionally biased region" description="Polar residues" evidence="12">
    <location>
        <begin position="227"/>
        <end position="236"/>
    </location>
</feature>
<dbReference type="EMBL" id="CVQI01013891">
    <property type="protein sequence ID" value="CRK22877.1"/>
    <property type="molecule type" value="Genomic_DNA"/>
</dbReference>
<comment type="similarity">
    <text evidence="5">Belongs to the NAC-alpha family.</text>
</comment>
<dbReference type="GO" id="GO:0006412">
    <property type="term" value="P:translation"/>
    <property type="evidence" value="ECO:0007669"/>
    <property type="project" value="InterPro"/>
</dbReference>
<dbReference type="InterPro" id="IPR016641">
    <property type="entry name" value="EGD2/NACA0like"/>
</dbReference>
<keyword evidence="8" id="KW-0813">Transport</keyword>
<keyword evidence="10" id="KW-0687">Ribonucleoprotein</keyword>
<evidence type="ECO:0000256" key="11">
    <source>
        <dbReference type="ARBA" id="ARBA00030300"/>
    </source>
</evidence>
<dbReference type="CDD" id="cd23702">
    <property type="entry name" value="eL14"/>
    <property type="match status" value="1"/>
</dbReference>
<feature type="compositionally biased region" description="Acidic residues" evidence="12">
    <location>
        <begin position="339"/>
        <end position="350"/>
    </location>
</feature>
<comment type="function">
    <text evidence="1">Component of the ribosome, a large ribonucleoprotein complex responsible for the synthesis of proteins in the cell. The small ribosomal subunit (SSU) binds messenger RNAs (mRNAs) and translates the encoded message by selecting cognate aminoacyl-transfer RNA (tRNA) molecules. The large subunit (LSU) contains the ribosomal catalytic site termed the peptidyl transferase center (PTC), which catalyzes the formation of peptide bonds, thereby polymerizing the amino acids delivered by tRNAs into a polypeptide chain. The nascent polypeptides leave the ribosome through a tunnel in the LSU and interact with protein factors that function in enzymatic processing, targeting, and the membrane insertion of nascent chains at the exit of the ribosomal tunnel.</text>
</comment>
<keyword evidence="7" id="KW-0963">Cytoplasm</keyword>
<gene>
    <name evidence="14" type="ORF">BN1723_012811</name>
</gene>
<dbReference type="FunFam" id="2.30.30.30:FF:000030">
    <property type="entry name" value="60S ribosomal protein L14"/>
    <property type="match status" value="1"/>
</dbReference>
<protein>
    <recommendedName>
        <fullName evidence="6">Nascent polypeptide-associated complex subunit alpha</fullName>
    </recommendedName>
    <alternativeName>
        <fullName evidence="11">Alpha-NAC</fullName>
    </alternativeName>
</protein>
<feature type="compositionally biased region" description="Acidic residues" evidence="12">
    <location>
        <begin position="209"/>
        <end position="223"/>
    </location>
</feature>
<feature type="compositionally biased region" description="Basic and acidic residues" evidence="12">
    <location>
        <begin position="315"/>
        <end position="327"/>
    </location>
</feature>
<accession>A0A0G4LLF7</accession>
<comment type="subcellular location">
    <subcellularLocation>
        <location evidence="3">Cytoplasm</location>
    </subcellularLocation>
    <subcellularLocation>
        <location evidence="2">Nucleus</location>
    </subcellularLocation>
</comment>
<organism evidence="14 15">
    <name type="scientific">Verticillium longisporum</name>
    <name type="common">Verticillium dahliae var. longisporum</name>
    <dbReference type="NCBI Taxonomy" id="100787"/>
    <lineage>
        <taxon>Eukaryota</taxon>
        <taxon>Fungi</taxon>
        <taxon>Dikarya</taxon>
        <taxon>Ascomycota</taxon>
        <taxon>Pezizomycotina</taxon>
        <taxon>Sordariomycetes</taxon>
        <taxon>Hypocreomycetidae</taxon>
        <taxon>Glomerellales</taxon>
        <taxon>Plectosphaerellaceae</taxon>
        <taxon>Verticillium</taxon>
    </lineage>
</organism>
<evidence type="ECO:0000256" key="4">
    <source>
        <dbReference type="ARBA" id="ARBA00006592"/>
    </source>
</evidence>
<evidence type="ECO:0000259" key="13">
    <source>
        <dbReference type="PROSITE" id="PS51151"/>
    </source>
</evidence>
<dbReference type="SMART" id="SM01407">
    <property type="entry name" value="NAC"/>
    <property type="match status" value="1"/>
</dbReference>
<dbReference type="GO" id="GO:0005634">
    <property type="term" value="C:nucleus"/>
    <property type="evidence" value="ECO:0007669"/>
    <property type="project" value="UniProtKB-SubCell"/>
</dbReference>
<keyword evidence="8" id="KW-0653">Protein transport</keyword>
<dbReference type="Gene3D" id="1.10.8.10">
    <property type="entry name" value="DNA helicase RuvA subunit, C-terminal domain"/>
    <property type="match status" value="1"/>
</dbReference>
<feature type="domain" description="NAC-A/B" evidence="13">
    <location>
        <begin position="236"/>
        <end position="301"/>
    </location>
</feature>